<dbReference type="EMBL" id="BIXY01000051">
    <property type="protein sequence ID" value="GCF09777.1"/>
    <property type="molecule type" value="Genomic_DNA"/>
</dbReference>
<protein>
    <recommendedName>
        <fullName evidence="3">Phage tail protein</fullName>
    </recommendedName>
</protein>
<evidence type="ECO:0000313" key="1">
    <source>
        <dbReference type="EMBL" id="GCF09777.1"/>
    </source>
</evidence>
<dbReference type="RefSeq" id="WP_149402698.1">
    <property type="nucleotide sequence ID" value="NZ_BIXY01000051.1"/>
</dbReference>
<accession>A0A5A5TEM1</accession>
<dbReference type="Proteomes" id="UP000322530">
    <property type="component" value="Unassembled WGS sequence"/>
</dbReference>
<dbReference type="InterPro" id="IPR006521">
    <property type="entry name" value="Tail_protein_I"/>
</dbReference>
<sequence>MKRTEIEQLLPGVFQRTMQEGTLLFALLEVMEALPAPDEAILDHLDMYFNPYRTPDAFVPFLAIWLDLDRLLLEIPEEFKDQAPPPLPSGMGRLRELVAAAPFLTQWRGTAKGLLRFLETATGIQGFTLDEHAPGPDSRPHPFHLLVRIPSAASVYRVLIERIIESEKPAYVTYELQVQREQGTTASS</sequence>
<dbReference type="Pfam" id="PF09684">
    <property type="entry name" value="Tail_P2_I"/>
    <property type="match status" value="1"/>
</dbReference>
<name>A0A5A5TEM1_9CHLR</name>
<evidence type="ECO:0000313" key="2">
    <source>
        <dbReference type="Proteomes" id="UP000322530"/>
    </source>
</evidence>
<comment type="caution">
    <text evidence="1">The sequence shown here is derived from an EMBL/GenBank/DDBJ whole genome shotgun (WGS) entry which is preliminary data.</text>
</comment>
<organism evidence="1 2">
    <name type="scientific">Dictyobacter arantiisoli</name>
    <dbReference type="NCBI Taxonomy" id="2014874"/>
    <lineage>
        <taxon>Bacteria</taxon>
        <taxon>Bacillati</taxon>
        <taxon>Chloroflexota</taxon>
        <taxon>Ktedonobacteria</taxon>
        <taxon>Ktedonobacterales</taxon>
        <taxon>Dictyobacteraceae</taxon>
        <taxon>Dictyobacter</taxon>
    </lineage>
</organism>
<dbReference type="OrthoDB" id="370073at2"/>
<proteinExistence type="predicted"/>
<keyword evidence="2" id="KW-1185">Reference proteome</keyword>
<gene>
    <name evidence="1" type="ORF">KDI_33410</name>
</gene>
<evidence type="ECO:0008006" key="3">
    <source>
        <dbReference type="Google" id="ProtNLM"/>
    </source>
</evidence>
<dbReference type="AlphaFoldDB" id="A0A5A5TEM1"/>
<reference evidence="1 2" key="1">
    <citation type="submission" date="2019-01" db="EMBL/GenBank/DDBJ databases">
        <title>Draft genome sequence of Dictyobacter sp. Uno17.</title>
        <authorList>
            <person name="Wang C.M."/>
            <person name="Zheng Y."/>
            <person name="Sakai Y."/>
            <person name="Abe K."/>
            <person name="Yokota A."/>
            <person name="Yabe S."/>
        </authorList>
    </citation>
    <scope>NUCLEOTIDE SEQUENCE [LARGE SCALE GENOMIC DNA]</scope>
    <source>
        <strain evidence="1 2">Uno17</strain>
    </source>
</reference>